<dbReference type="InterPro" id="IPR037883">
    <property type="entry name" value="Knr4/Smi1-like_sf"/>
</dbReference>
<dbReference type="STRING" id="349521.HCH_04539"/>
<keyword evidence="3" id="KW-1185">Reference proteome</keyword>
<proteinExistence type="predicted"/>
<sequence length="156" mass="18028">MAALRVMEKIDRLAQQYDAQRHVHLNSAPPPTPESVAKIEEHFGCALPKSHIRFCEKSAHYGDWLASIGPDFESPNHIININRLWREEVEENERIPPNLLIINVGYDEDLDCIDMETFDEATGEYLITYWAYDVPPEESDLSGSFFDYMAKQVRGW</sequence>
<name>Q2SDN5_HAHCH</name>
<dbReference type="Gene3D" id="3.40.1580.10">
    <property type="entry name" value="SMI1/KNR4-like"/>
    <property type="match status" value="1"/>
</dbReference>
<evidence type="ECO:0000313" key="2">
    <source>
        <dbReference type="EMBL" id="ABC31239.1"/>
    </source>
</evidence>
<dbReference type="Proteomes" id="UP000000238">
    <property type="component" value="Chromosome"/>
</dbReference>
<feature type="domain" description="Knr4/Smi1-like" evidence="1">
    <location>
        <begin position="30"/>
        <end position="151"/>
    </location>
</feature>
<dbReference type="EMBL" id="CP000155">
    <property type="protein sequence ID" value="ABC31239.1"/>
    <property type="molecule type" value="Genomic_DNA"/>
</dbReference>
<protein>
    <recommendedName>
        <fullName evidence="1">Knr4/Smi1-like domain-containing protein</fullName>
    </recommendedName>
</protein>
<dbReference type="InterPro" id="IPR018958">
    <property type="entry name" value="Knr4/Smi1-like_dom"/>
</dbReference>
<dbReference type="Pfam" id="PF09346">
    <property type="entry name" value="SMI1_KNR4"/>
    <property type="match status" value="1"/>
</dbReference>
<evidence type="ECO:0000259" key="1">
    <source>
        <dbReference type="SMART" id="SM00860"/>
    </source>
</evidence>
<gene>
    <name evidence="2" type="ordered locus">HCH_04539</name>
</gene>
<dbReference type="SUPFAM" id="SSF160631">
    <property type="entry name" value="SMI1/KNR4-like"/>
    <property type="match status" value="1"/>
</dbReference>
<reference evidence="2 3" key="1">
    <citation type="journal article" date="2005" name="Nucleic Acids Res.">
        <title>Genomic blueprint of Hahella chejuensis, a marine microbe producing an algicidal agent.</title>
        <authorList>
            <person name="Jeong H."/>
            <person name="Yim J.H."/>
            <person name="Lee C."/>
            <person name="Choi S.-H."/>
            <person name="Park Y.K."/>
            <person name="Yoon S.H."/>
            <person name="Hur C.-G."/>
            <person name="Kang H.-Y."/>
            <person name="Kim D."/>
            <person name="Lee H.H."/>
            <person name="Park K.H."/>
            <person name="Park S.-H."/>
            <person name="Park H.-S."/>
            <person name="Lee H.K."/>
            <person name="Oh T.K."/>
            <person name="Kim J.F."/>
        </authorList>
    </citation>
    <scope>NUCLEOTIDE SEQUENCE [LARGE SCALE GENOMIC DNA]</scope>
    <source>
        <strain evidence="2 3">KCTC 2396</strain>
    </source>
</reference>
<evidence type="ECO:0000313" key="3">
    <source>
        <dbReference type="Proteomes" id="UP000000238"/>
    </source>
</evidence>
<dbReference type="HOGENOM" id="CLU_1684107_0_0_6"/>
<organism evidence="2 3">
    <name type="scientific">Hahella chejuensis (strain KCTC 2396)</name>
    <dbReference type="NCBI Taxonomy" id="349521"/>
    <lineage>
        <taxon>Bacteria</taxon>
        <taxon>Pseudomonadati</taxon>
        <taxon>Pseudomonadota</taxon>
        <taxon>Gammaproteobacteria</taxon>
        <taxon>Oceanospirillales</taxon>
        <taxon>Hahellaceae</taxon>
        <taxon>Hahella</taxon>
    </lineage>
</organism>
<dbReference type="SMART" id="SM00860">
    <property type="entry name" value="SMI1_KNR4"/>
    <property type="match status" value="1"/>
</dbReference>
<accession>Q2SDN5</accession>
<dbReference type="KEGG" id="hch:HCH_04539"/>
<dbReference type="AlphaFoldDB" id="Q2SDN5"/>